<keyword evidence="3" id="KW-1185">Reference proteome</keyword>
<proteinExistence type="predicted"/>
<dbReference type="OrthoDB" id="44736at2759"/>
<dbReference type="AlphaFoldDB" id="A0A4Y8CU89"/>
<name>A0A4Y8CU89_9HELO</name>
<evidence type="ECO:0008006" key="4">
    <source>
        <dbReference type="Google" id="ProtNLM"/>
    </source>
</evidence>
<sequence length="508" mass="55403">MAKNRRRAAGRTSRSPSGAFFGGPSTILSEVPGGGVPWAFIAFLLASASLFALGLFLVVLSGRKEVVFNTYLLSNWEKLDCGVGEVTVVGARQPSGLLLRELTWVAPAFGISILLAYLVLAASYLLRRASLSQWVSGFTGLLSLAGAVTLLFYQQIAACIILFMFAVVCVVWQIIWFDSRHFSRVVVFAISQIRLGTLVFLSLSACISTVLAYAGYLTILYSLRRLWETTSPSCTKDRDVFASRYVSIIGLFSFMTYWITHVVSSFAQTLGSLVLKNEILSNVQRESGQSSMHRTQTRTTLRLTYNSVCLGAGLVAFSGLVKDLTMGLGQNLLLSPKSSSHPSTGAFLLTLLVYIGPFYAALDNKISEWTFSMIALDSTTYWSANKSGVALMSGAGLDILKDTGLFHMMTYFPVAIGMANAISTYLLVTLVPGPIMETNDTLLIEFLVAFAYFGGSQVARAAFAPFKGAMCTIYVMMAREPAVFQEHYGAVWTRLEEFNPSVAEALLK</sequence>
<accession>A0A4Y8CU89</accession>
<dbReference type="Proteomes" id="UP000297299">
    <property type="component" value="Unassembled WGS sequence"/>
</dbReference>
<feature type="transmembrane region" description="Helical" evidence="1">
    <location>
        <begin position="303"/>
        <end position="321"/>
    </location>
</feature>
<feature type="transmembrane region" description="Helical" evidence="1">
    <location>
        <begin position="197"/>
        <end position="221"/>
    </location>
</feature>
<organism evidence="2 3">
    <name type="scientific">Botryotinia calthae</name>
    <dbReference type="NCBI Taxonomy" id="38488"/>
    <lineage>
        <taxon>Eukaryota</taxon>
        <taxon>Fungi</taxon>
        <taxon>Dikarya</taxon>
        <taxon>Ascomycota</taxon>
        <taxon>Pezizomycotina</taxon>
        <taxon>Leotiomycetes</taxon>
        <taxon>Helotiales</taxon>
        <taxon>Sclerotiniaceae</taxon>
        <taxon>Botryotinia</taxon>
    </lineage>
</organism>
<reference evidence="2 3" key="1">
    <citation type="submission" date="2017-11" db="EMBL/GenBank/DDBJ databases">
        <title>Comparative genomics of Botrytis spp.</title>
        <authorList>
            <person name="Valero-Jimenez C.A."/>
            <person name="Tapia P."/>
            <person name="Veloso J."/>
            <person name="Silva-Moreno E."/>
            <person name="Staats M."/>
            <person name="Valdes J.H."/>
            <person name="Van Kan J.A.L."/>
        </authorList>
    </citation>
    <scope>NUCLEOTIDE SEQUENCE [LARGE SCALE GENOMIC DNA]</scope>
    <source>
        <strain evidence="2 3">MUCL2830</strain>
    </source>
</reference>
<evidence type="ECO:0000313" key="2">
    <source>
        <dbReference type="EMBL" id="TEY47384.1"/>
    </source>
</evidence>
<feature type="transmembrane region" description="Helical" evidence="1">
    <location>
        <begin position="341"/>
        <end position="362"/>
    </location>
</feature>
<evidence type="ECO:0000256" key="1">
    <source>
        <dbReference type="SAM" id="Phobius"/>
    </source>
</evidence>
<dbReference type="STRING" id="38488.A0A4Y8CU89"/>
<feature type="transmembrane region" description="Helical" evidence="1">
    <location>
        <begin position="242"/>
        <end position="260"/>
    </location>
</feature>
<feature type="transmembrane region" description="Helical" evidence="1">
    <location>
        <begin position="443"/>
        <end position="463"/>
    </location>
</feature>
<gene>
    <name evidence="2" type="ORF">BOTCAL_0306g00040</name>
</gene>
<evidence type="ECO:0000313" key="3">
    <source>
        <dbReference type="Proteomes" id="UP000297299"/>
    </source>
</evidence>
<keyword evidence="1" id="KW-0472">Membrane</keyword>
<feature type="transmembrane region" description="Helical" evidence="1">
    <location>
        <begin position="411"/>
        <end position="431"/>
    </location>
</feature>
<dbReference type="EMBL" id="PHWZ01000305">
    <property type="protein sequence ID" value="TEY47384.1"/>
    <property type="molecule type" value="Genomic_DNA"/>
</dbReference>
<protein>
    <recommendedName>
        <fullName evidence="4">Protein PNS1</fullName>
    </recommendedName>
</protein>
<comment type="caution">
    <text evidence="2">The sequence shown here is derived from an EMBL/GenBank/DDBJ whole genome shotgun (WGS) entry which is preliminary data.</text>
</comment>
<feature type="transmembrane region" description="Helical" evidence="1">
    <location>
        <begin position="160"/>
        <end position="177"/>
    </location>
</feature>
<keyword evidence="1" id="KW-1133">Transmembrane helix</keyword>
<feature type="transmembrane region" description="Helical" evidence="1">
    <location>
        <begin position="131"/>
        <end position="153"/>
    </location>
</feature>
<feature type="transmembrane region" description="Helical" evidence="1">
    <location>
        <begin position="102"/>
        <end position="125"/>
    </location>
</feature>
<feature type="transmembrane region" description="Helical" evidence="1">
    <location>
        <begin position="38"/>
        <end position="60"/>
    </location>
</feature>
<keyword evidence="1" id="KW-0812">Transmembrane</keyword>